<dbReference type="PROSITE" id="PS00893">
    <property type="entry name" value="NUDIX_BOX"/>
    <property type="match status" value="1"/>
</dbReference>
<evidence type="ECO:0000313" key="4">
    <source>
        <dbReference type="EMBL" id="CAB4909072.1"/>
    </source>
</evidence>
<dbReference type="PROSITE" id="PS51462">
    <property type="entry name" value="NUDIX"/>
    <property type="match status" value="1"/>
</dbReference>
<gene>
    <name evidence="4" type="ORF">UFOPK3610_00656</name>
</gene>
<dbReference type="InterPro" id="IPR000086">
    <property type="entry name" value="NUDIX_hydrolase_dom"/>
</dbReference>
<dbReference type="AlphaFoldDB" id="A0A6J7GM69"/>
<dbReference type="GO" id="GO:0006754">
    <property type="term" value="P:ATP biosynthetic process"/>
    <property type="evidence" value="ECO:0007669"/>
    <property type="project" value="TreeGrafter"/>
</dbReference>
<dbReference type="GO" id="GO:0004081">
    <property type="term" value="F:bis(5'-nucleosyl)-tetraphosphatase (asymmetrical) activity"/>
    <property type="evidence" value="ECO:0007669"/>
    <property type="project" value="TreeGrafter"/>
</dbReference>
<dbReference type="InterPro" id="IPR051325">
    <property type="entry name" value="Nudix_hydrolase_domain"/>
</dbReference>
<dbReference type="SUPFAM" id="SSF55811">
    <property type="entry name" value="Nudix"/>
    <property type="match status" value="1"/>
</dbReference>
<protein>
    <submittedName>
        <fullName evidence="4">Unannotated protein</fullName>
    </submittedName>
</protein>
<feature type="region of interest" description="Disordered" evidence="2">
    <location>
        <begin position="1"/>
        <end position="24"/>
    </location>
</feature>
<dbReference type="Gene3D" id="3.90.79.10">
    <property type="entry name" value="Nucleoside Triphosphate Pyrophosphohydrolase"/>
    <property type="match status" value="1"/>
</dbReference>
<evidence type="ECO:0000256" key="2">
    <source>
        <dbReference type="SAM" id="MobiDB-lite"/>
    </source>
</evidence>
<evidence type="ECO:0000259" key="3">
    <source>
        <dbReference type="PROSITE" id="PS51462"/>
    </source>
</evidence>
<dbReference type="PANTHER" id="PTHR21340">
    <property type="entry name" value="DIADENOSINE 5,5-P1,P4-TETRAPHOSPHATE PYROPHOSPHOHYDROLASE MUTT"/>
    <property type="match status" value="1"/>
</dbReference>
<evidence type="ECO:0000256" key="1">
    <source>
        <dbReference type="ARBA" id="ARBA00022801"/>
    </source>
</evidence>
<dbReference type="InterPro" id="IPR015797">
    <property type="entry name" value="NUDIX_hydrolase-like_dom_sf"/>
</dbReference>
<dbReference type="PANTHER" id="PTHR21340:SF0">
    <property type="entry name" value="BIS(5'-NUCLEOSYL)-TETRAPHOSPHATASE [ASYMMETRICAL]"/>
    <property type="match status" value="1"/>
</dbReference>
<dbReference type="Pfam" id="PF00293">
    <property type="entry name" value="NUDIX"/>
    <property type="match status" value="1"/>
</dbReference>
<reference evidence="4" key="1">
    <citation type="submission" date="2020-05" db="EMBL/GenBank/DDBJ databases">
        <authorList>
            <person name="Chiriac C."/>
            <person name="Salcher M."/>
            <person name="Ghai R."/>
            <person name="Kavagutti S V."/>
        </authorList>
    </citation>
    <scope>NUCLEOTIDE SEQUENCE</scope>
</reference>
<feature type="domain" description="Nudix hydrolase" evidence="3">
    <location>
        <begin position="35"/>
        <end position="172"/>
    </location>
</feature>
<name>A0A6J7GM69_9ZZZZ</name>
<keyword evidence="1" id="KW-0378">Hydrolase</keyword>
<sequence length="174" mass="19399">MEAGYEFQRREGAPEAGPGSGDGWVRTTDGRSYWGLFGAAGMLLRHVDETGVARYLLAQRSTRVHRGHGEWAVPGGAIDSHETPVEAALREFDEEMGPIPTGWTVRGIHKVDPLPGVWSYYTCCADVSERLDYDDTLSWESDAARWFTESELSEVELFAPFANVFPTLRAIFEN</sequence>
<dbReference type="InterPro" id="IPR020084">
    <property type="entry name" value="NUDIX_hydrolase_CS"/>
</dbReference>
<organism evidence="4">
    <name type="scientific">freshwater metagenome</name>
    <dbReference type="NCBI Taxonomy" id="449393"/>
    <lineage>
        <taxon>unclassified sequences</taxon>
        <taxon>metagenomes</taxon>
        <taxon>ecological metagenomes</taxon>
    </lineage>
</organism>
<dbReference type="GO" id="GO:0006167">
    <property type="term" value="P:AMP biosynthetic process"/>
    <property type="evidence" value="ECO:0007669"/>
    <property type="project" value="TreeGrafter"/>
</dbReference>
<dbReference type="EMBL" id="CAFBMR010000016">
    <property type="protein sequence ID" value="CAB4909072.1"/>
    <property type="molecule type" value="Genomic_DNA"/>
</dbReference>
<accession>A0A6J7GM69</accession>
<proteinExistence type="predicted"/>